<dbReference type="SUPFAM" id="SSF140459">
    <property type="entry name" value="PE/PPE dimer-like"/>
    <property type="match status" value="1"/>
</dbReference>
<evidence type="ECO:0008006" key="6">
    <source>
        <dbReference type="Google" id="ProtNLM"/>
    </source>
</evidence>
<dbReference type="PANTHER" id="PTHR46766:SF1">
    <property type="entry name" value="GLUTAMINE-RICH PROTEIN 2"/>
    <property type="match status" value="1"/>
</dbReference>
<dbReference type="InterPro" id="IPR022171">
    <property type="entry name" value="PPE_C"/>
</dbReference>
<feature type="domain" description="PPE" evidence="2">
    <location>
        <begin position="2"/>
        <end position="165"/>
    </location>
</feature>
<reference evidence="5" key="1">
    <citation type="submission" date="2016-09" db="EMBL/GenBank/DDBJ databases">
        <authorList>
            <person name="Greninger A.L."/>
            <person name="Jerome K.R."/>
            <person name="Mcnair B."/>
            <person name="Wallis C."/>
            <person name="Fang F."/>
        </authorList>
    </citation>
    <scope>NUCLEOTIDE SEQUENCE [LARGE SCALE GENOMIC DNA]</scope>
    <source>
        <strain evidence="5">BC1_M4</strain>
    </source>
</reference>
<dbReference type="Pfam" id="PF12484">
    <property type="entry name" value="PPE-SVP"/>
    <property type="match status" value="1"/>
</dbReference>
<dbReference type="Gene3D" id="1.20.1260.20">
    <property type="entry name" value="PPE superfamily"/>
    <property type="match status" value="1"/>
</dbReference>
<evidence type="ECO:0000313" key="5">
    <source>
        <dbReference type="Proteomes" id="UP000094224"/>
    </source>
</evidence>
<comment type="similarity">
    <text evidence="1">Belongs to the mycobacterial PPE family.</text>
</comment>
<dbReference type="AlphaFoldDB" id="A0A1E3ST80"/>
<dbReference type="OrthoDB" id="4710479at2"/>
<dbReference type="STRING" id="243061.AWC25_17950"/>
<dbReference type="FunFam" id="1.20.1260.20:FF:000001">
    <property type="entry name" value="PPE family protein PPE41"/>
    <property type="match status" value="1"/>
</dbReference>
<sequence length="440" mass="43114">MDFGLLPPEVNSARIYAGPGPGPMMAAAAAWDGVADELGAAASSYAATASGLTAGPWLGPASTSMAAAAYTWVAWLNTVAEQAEQTAIQAKAAAAAYEAALAATVPPPVIAANRALLQVQVATNFFGLNSAAIAVTESDYAEMWAQDATAMYTYAGMSAAAATLTPFAPPPQTTNSAGMGDQATAASAVAHATATSVTSTQATLSQLTSAVPAALHGLSTASSPTAAPSATGLLTGLQNLGLVSPSTVIEPASVGLGASELSTASGAWASASDGDTAILSLAHNIHADLGAFSGRMVGMEHRILGHLKTLGAIPSGSPGLGRAVSVGALSVPPAWAAAAPTIKLVTATLPAVGGNAAPAVLSGFPGTSMGEMSLASTVGSLVGGGAKAGGRERTKMTAAVHLVSPGTDTPAVAVEMQELVGLLRELGALRDGGIHDGDLN</sequence>
<protein>
    <recommendedName>
        <fullName evidence="6">PPE family domain-containing protein</fullName>
    </recommendedName>
</protein>
<evidence type="ECO:0000256" key="1">
    <source>
        <dbReference type="ARBA" id="ARBA00010652"/>
    </source>
</evidence>
<keyword evidence="5" id="KW-1185">Reference proteome</keyword>
<dbReference type="InterPro" id="IPR038332">
    <property type="entry name" value="PPE_sf"/>
</dbReference>
<dbReference type="Proteomes" id="UP000094224">
    <property type="component" value="Unassembled WGS sequence"/>
</dbReference>
<feature type="domain" description="PPE family C-terminal" evidence="3">
    <location>
        <begin position="319"/>
        <end position="381"/>
    </location>
</feature>
<evidence type="ECO:0000313" key="4">
    <source>
        <dbReference type="EMBL" id="ODR05351.1"/>
    </source>
</evidence>
<organism evidence="4 5">
    <name type="scientific">Mycobacterium sherrisii</name>
    <dbReference type="NCBI Taxonomy" id="243061"/>
    <lineage>
        <taxon>Bacteria</taxon>
        <taxon>Bacillati</taxon>
        <taxon>Actinomycetota</taxon>
        <taxon>Actinomycetes</taxon>
        <taxon>Mycobacteriales</taxon>
        <taxon>Mycobacteriaceae</taxon>
        <taxon>Mycobacterium</taxon>
        <taxon>Mycobacterium simiae complex</taxon>
    </lineage>
</organism>
<gene>
    <name evidence="4" type="ORF">BHQ21_14190</name>
</gene>
<dbReference type="EMBL" id="MIHC01000023">
    <property type="protein sequence ID" value="ODR05351.1"/>
    <property type="molecule type" value="Genomic_DNA"/>
</dbReference>
<accession>A0A1E3ST80</accession>
<dbReference type="Pfam" id="PF00823">
    <property type="entry name" value="PPE"/>
    <property type="match status" value="1"/>
</dbReference>
<comment type="caution">
    <text evidence="4">The sequence shown here is derived from an EMBL/GenBank/DDBJ whole genome shotgun (WGS) entry which is preliminary data.</text>
</comment>
<evidence type="ECO:0000259" key="2">
    <source>
        <dbReference type="Pfam" id="PF00823"/>
    </source>
</evidence>
<dbReference type="GO" id="GO:0052572">
    <property type="term" value="P:response to host immune response"/>
    <property type="evidence" value="ECO:0007669"/>
    <property type="project" value="TreeGrafter"/>
</dbReference>
<name>A0A1E3ST80_9MYCO</name>
<dbReference type="InterPro" id="IPR000030">
    <property type="entry name" value="PPE_dom"/>
</dbReference>
<dbReference type="PANTHER" id="PTHR46766">
    <property type="entry name" value="GLUTAMINE-RICH PROTEIN 2"/>
    <property type="match status" value="1"/>
</dbReference>
<dbReference type="RefSeq" id="WP_069400929.1">
    <property type="nucleotide sequence ID" value="NZ_JACKTB010000108.1"/>
</dbReference>
<proteinExistence type="inferred from homology"/>
<evidence type="ECO:0000259" key="3">
    <source>
        <dbReference type="Pfam" id="PF12484"/>
    </source>
</evidence>